<feature type="chain" id="PRO_5043635360" evidence="2">
    <location>
        <begin position="29"/>
        <end position="164"/>
    </location>
</feature>
<evidence type="ECO:0000256" key="1">
    <source>
        <dbReference type="SAM" id="MobiDB-lite"/>
    </source>
</evidence>
<protein>
    <submittedName>
        <fullName evidence="3">Uncharacterized protein</fullName>
    </submittedName>
</protein>
<sequence>MAHTVRHAVLTVGTLIALVGCSTSSGTADPADPPSRPSASTPVSPPSPRPSKSPATPTPSASASPSSTAPADGTRLSACGDGQCEVSVGEGAQVPVPERAFGTPVMNVTRIEGDETTLEWRRTDGSRSTITLFSPGGLSIGGYELTVTVRGKRAVLRMAEAAAP</sequence>
<gene>
    <name evidence="3" type="ORF">SLINC_1053</name>
</gene>
<feature type="compositionally biased region" description="Low complexity" evidence="1">
    <location>
        <begin position="52"/>
        <end position="71"/>
    </location>
</feature>
<proteinExistence type="predicted"/>
<dbReference type="KEGG" id="sls:SLINC_1053"/>
<reference evidence="3 4" key="1">
    <citation type="submission" date="2016-07" db="EMBL/GenBank/DDBJ databases">
        <title>Enhancement of antibiotic productionsby engineered nitrateutilization in actinobacteria.</title>
        <authorList>
            <person name="Meng S.C."/>
        </authorList>
    </citation>
    <scope>NUCLEOTIDE SEQUENCE [LARGE SCALE GENOMIC DNA]</scope>
    <source>
        <strain evidence="3 4">NRRL 2936</strain>
    </source>
</reference>
<dbReference type="PROSITE" id="PS51257">
    <property type="entry name" value="PROKAR_LIPOPROTEIN"/>
    <property type="match status" value="1"/>
</dbReference>
<evidence type="ECO:0000313" key="4">
    <source>
        <dbReference type="Proteomes" id="UP000092598"/>
    </source>
</evidence>
<evidence type="ECO:0000256" key="2">
    <source>
        <dbReference type="SAM" id="SignalP"/>
    </source>
</evidence>
<dbReference type="Proteomes" id="UP000092598">
    <property type="component" value="Chromosome"/>
</dbReference>
<dbReference type="EMBL" id="CP016438">
    <property type="protein sequence ID" value="ANS63277.1"/>
    <property type="molecule type" value="Genomic_DNA"/>
</dbReference>
<keyword evidence="2" id="KW-0732">Signal</keyword>
<name>A0A1B1M4B4_STRLN</name>
<feature type="signal peptide" evidence="2">
    <location>
        <begin position="1"/>
        <end position="28"/>
    </location>
</feature>
<evidence type="ECO:0000313" key="3">
    <source>
        <dbReference type="EMBL" id="ANS63277.1"/>
    </source>
</evidence>
<dbReference type="RefSeq" id="WP_152038972.1">
    <property type="nucleotide sequence ID" value="NZ_CP016438.1"/>
</dbReference>
<dbReference type="STRING" id="1915.SLINC_1053"/>
<dbReference type="AlphaFoldDB" id="A0A1B1M4B4"/>
<keyword evidence="4" id="KW-1185">Reference proteome</keyword>
<accession>A0A1B1M4B4</accession>
<organism evidence="3 4">
    <name type="scientific">Streptomyces lincolnensis</name>
    <dbReference type="NCBI Taxonomy" id="1915"/>
    <lineage>
        <taxon>Bacteria</taxon>
        <taxon>Bacillati</taxon>
        <taxon>Actinomycetota</taxon>
        <taxon>Actinomycetes</taxon>
        <taxon>Kitasatosporales</taxon>
        <taxon>Streptomycetaceae</taxon>
        <taxon>Streptomyces</taxon>
    </lineage>
</organism>
<feature type="region of interest" description="Disordered" evidence="1">
    <location>
        <begin position="22"/>
        <end position="82"/>
    </location>
</feature>
<dbReference type="OrthoDB" id="9885715at2"/>